<dbReference type="InterPro" id="IPR036388">
    <property type="entry name" value="WH-like_DNA-bd_sf"/>
</dbReference>
<dbReference type="GO" id="GO:0003700">
    <property type="term" value="F:DNA-binding transcription factor activity"/>
    <property type="evidence" value="ECO:0007669"/>
    <property type="project" value="InterPro"/>
</dbReference>
<evidence type="ECO:0000313" key="9">
    <source>
        <dbReference type="Proteomes" id="UP000316925"/>
    </source>
</evidence>
<feature type="binding site" evidence="7">
    <location>
        <position position="131"/>
    </location>
    <ligand>
        <name>Zn(2+)</name>
        <dbReference type="ChEBI" id="CHEBI:29105"/>
    </ligand>
</feature>
<dbReference type="AlphaFoldDB" id="A0A523YL08"/>
<dbReference type="GO" id="GO:0045892">
    <property type="term" value="P:negative regulation of DNA-templated transcription"/>
    <property type="evidence" value="ECO:0007669"/>
    <property type="project" value="TreeGrafter"/>
</dbReference>
<gene>
    <name evidence="8" type="ORF">E3J33_04085</name>
</gene>
<keyword evidence="2" id="KW-0678">Repressor</keyword>
<keyword evidence="3 7" id="KW-0862">Zinc</keyword>
<protein>
    <submittedName>
        <fullName evidence="8">Transcriptional repressor</fullName>
    </submittedName>
</protein>
<dbReference type="InterPro" id="IPR002481">
    <property type="entry name" value="FUR"/>
</dbReference>
<name>A0A523YL08_UNCAE</name>
<dbReference type="PANTHER" id="PTHR33202">
    <property type="entry name" value="ZINC UPTAKE REGULATION PROTEIN"/>
    <property type="match status" value="1"/>
</dbReference>
<dbReference type="InterPro" id="IPR043135">
    <property type="entry name" value="Fur_C"/>
</dbReference>
<feature type="binding site" evidence="7">
    <location>
        <position position="94"/>
    </location>
    <ligand>
        <name>Zn(2+)</name>
        <dbReference type="ChEBI" id="CHEBI:29105"/>
    </ligand>
</feature>
<keyword evidence="7" id="KW-0479">Metal-binding</keyword>
<sequence length="145" mass="16924">MNEKIERLKRKGVVMTLQRLAVLEFLEGNTNHPTVEEIYRNLKKKYPTLSQATIYTSLQVLRKAGEIQELSIRKEKTCFDPNPKPHHHFYCQECKKILDIEISCPVAEKQWVDGHKVNEVQAYFYGICNYCLKKTKNKPRIGGIT</sequence>
<dbReference type="PANTHER" id="PTHR33202:SF7">
    <property type="entry name" value="FERRIC UPTAKE REGULATION PROTEIN"/>
    <property type="match status" value="1"/>
</dbReference>
<comment type="caution">
    <text evidence="8">The sequence shown here is derived from an EMBL/GenBank/DDBJ whole genome shotgun (WGS) entry which is preliminary data.</text>
</comment>
<evidence type="ECO:0000313" key="8">
    <source>
        <dbReference type="EMBL" id="TET92263.1"/>
    </source>
</evidence>
<dbReference type="GO" id="GO:0000976">
    <property type="term" value="F:transcription cis-regulatory region binding"/>
    <property type="evidence" value="ECO:0007669"/>
    <property type="project" value="TreeGrafter"/>
</dbReference>
<dbReference type="EMBL" id="SOIJ01000231">
    <property type="protein sequence ID" value="TET92263.1"/>
    <property type="molecule type" value="Genomic_DNA"/>
</dbReference>
<dbReference type="InterPro" id="IPR036390">
    <property type="entry name" value="WH_DNA-bd_sf"/>
</dbReference>
<comment type="cofactor">
    <cofactor evidence="7">
        <name>Zn(2+)</name>
        <dbReference type="ChEBI" id="CHEBI:29105"/>
    </cofactor>
    <text evidence="7">Binds 1 zinc ion per subunit.</text>
</comment>
<evidence type="ECO:0000256" key="7">
    <source>
        <dbReference type="PIRSR" id="PIRSR602481-1"/>
    </source>
</evidence>
<dbReference type="Pfam" id="PF01475">
    <property type="entry name" value="FUR"/>
    <property type="match status" value="1"/>
</dbReference>
<evidence type="ECO:0000256" key="2">
    <source>
        <dbReference type="ARBA" id="ARBA00022491"/>
    </source>
</evidence>
<evidence type="ECO:0000256" key="3">
    <source>
        <dbReference type="ARBA" id="ARBA00022833"/>
    </source>
</evidence>
<dbReference type="Gene3D" id="1.10.10.10">
    <property type="entry name" value="Winged helix-like DNA-binding domain superfamily/Winged helix DNA-binding domain"/>
    <property type="match status" value="1"/>
</dbReference>
<comment type="similarity">
    <text evidence="1">Belongs to the Fur family.</text>
</comment>
<dbReference type="Gene3D" id="3.30.1490.190">
    <property type="match status" value="1"/>
</dbReference>
<keyword evidence="6" id="KW-0804">Transcription</keyword>
<dbReference type="GO" id="GO:0008270">
    <property type="term" value="F:zinc ion binding"/>
    <property type="evidence" value="ECO:0007669"/>
    <property type="project" value="TreeGrafter"/>
</dbReference>
<dbReference type="CDD" id="cd07153">
    <property type="entry name" value="Fur_like"/>
    <property type="match status" value="1"/>
</dbReference>
<reference evidence="8 9" key="1">
    <citation type="submission" date="2019-03" db="EMBL/GenBank/DDBJ databases">
        <title>Metabolic potential of uncultured bacteria and archaea associated with petroleum seepage in deep-sea sediments.</title>
        <authorList>
            <person name="Dong X."/>
            <person name="Hubert C."/>
        </authorList>
    </citation>
    <scope>NUCLEOTIDE SEQUENCE [LARGE SCALE GENOMIC DNA]</scope>
    <source>
        <strain evidence="8">E29_bin28</strain>
    </source>
</reference>
<keyword evidence="4" id="KW-0805">Transcription regulation</keyword>
<evidence type="ECO:0000256" key="5">
    <source>
        <dbReference type="ARBA" id="ARBA00023125"/>
    </source>
</evidence>
<feature type="binding site" evidence="7">
    <location>
        <position position="91"/>
    </location>
    <ligand>
        <name>Zn(2+)</name>
        <dbReference type="ChEBI" id="CHEBI:29105"/>
    </ligand>
</feature>
<dbReference type="GO" id="GO:1900376">
    <property type="term" value="P:regulation of secondary metabolite biosynthetic process"/>
    <property type="evidence" value="ECO:0007669"/>
    <property type="project" value="TreeGrafter"/>
</dbReference>
<feature type="binding site" evidence="7">
    <location>
        <position position="128"/>
    </location>
    <ligand>
        <name>Zn(2+)</name>
        <dbReference type="ChEBI" id="CHEBI:29105"/>
    </ligand>
</feature>
<evidence type="ECO:0000256" key="4">
    <source>
        <dbReference type="ARBA" id="ARBA00023015"/>
    </source>
</evidence>
<dbReference type="SUPFAM" id="SSF46785">
    <property type="entry name" value="Winged helix' DNA-binding domain"/>
    <property type="match status" value="1"/>
</dbReference>
<dbReference type="Proteomes" id="UP000316925">
    <property type="component" value="Unassembled WGS sequence"/>
</dbReference>
<proteinExistence type="inferred from homology"/>
<accession>A0A523YL08</accession>
<evidence type="ECO:0000256" key="1">
    <source>
        <dbReference type="ARBA" id="ARBA00007957"/>
    </source>
</evidence>
<organism evidence="8 9">
    <name type="scientific">Aerophobetes bacterium</name>
    <dbReference type="NCBI Taxonomy" id="2030807"/>
    <lineage>
        <taxon>Bacteria</taxon>
        <taxon>Candidatus Aerophobota</taxon>
    </lineage>
</organism>
<evidence type="ECO:0000256" key="6">
    <source>
        <dbReference type="ARBA" id="ARBA00023163"/>
    </source>
</evidence>
<keyword evidence="5" id="KW-0238">DNA-binding</keyword>